<gene>
    <name evidence="2" type="ORF">FVE85_1967</name>
</gene>
<organism evidence="2 3">
    <name type="scientific">Porphyridium purpureum</name>
    <name type="common">Red alga</name>
    <name type="synonym">Porphyridium cruentum</name>
    <dbReference type="NCBI Taxonomy" id="35688"/>
    <lineage>
        <taxon>Eukaryota</taxon>
        <taxon>Rhodophyta</taxon>
        <taxon>Bangiophyceae</taxon>
        <taxon>Porphyridiales</taxon>
        <taxon>Porphyridiaceae</taxon>
        <taxon>Porphyridium</taxon>
    </lineage>
</organism>
<protein>
    <submittedName>
        <fullName evidence="2">Uncharacterized protein</fullName>
    </submittedName>
</protein>
<name>A0A5J4YY54_PORPP</name>
<dbReference type="Proteomes" id="UP000324585">
    <property type="component" value="Unassembled WGS sequence"/>
</dbReference>
<accession>A0A5J4YY54</accession>
<feature type="region of interest" description="Disordered" evidence="1">
    <location>
        <begin position="1"/>
        <end position="78"/>
    </location>
</feature>
<dbReference type="EMBL" id="VRMN01000003">
    <property type="protein sequence ID" value="KAA8495812.1"/>
    <property type="molecule type" value="Genomic_DNA"/>
</dbReference>
<comment type="caution">
    <text evidence="2">The sequence shown here is derived from an EMBL/GenBank/DDBJ whole genome shotgun (WGS) entry which is preliminary data.</text>
</comment>
<dbReference type="AlphaFoldDB" id="A0A5J4YY54"/>
<keyword evidence="3" id="KW-1185">Reference proteome</keyword>
<reference evidence="3" key="1">
    <citation type="journal article" date="2019" name="Nat. Commun.">
        <title>Expansion of phycobilisome linker gene families in mesophilic red algae.</title>
        <authorList>
            <person name="Lee J."/>
            <person name="Kim D."/>
            <person name="Bhattacharya D."/>
            <person name="Yoon H.S."/>
        </authorList>
    </citation>
    <scope>NUCLEOTIDE SEQUENCE [LARGE SCALE GENOMIC DNA]</scope>
    <source>
        <strain evidence="3">CCMP 1328</strain>
    </source>
</reference>
<sequence>MESESKRSSHGSSKSSSEERLSGTMSGVVVDESGLGGVERREAEGGATRIGLTAMERSKARYTSRRMHGRNDSGAGAAGKLPRLLGVGAHPDWAHIPTSEPAVRFVSAQAGGVGARSHSGRSCGFGVRHHSMAVHMPVRGASDSPGSQKESDLSSVLQEFAAFSATCNLPSVFERSTSSSPGDDLASSRSNSMRGVHPGTYESSDPVLSRSMSTCRMGTPYYTALEPIMELEDEDDQSS</sequence>
<proteinExistence type="predicted"/>
<evidence type="ECO:0000313" key="3">
    <source>
        <dbReference type="Proteomes" id="UP000324585"/>
    </source>
</evidence>
<evidence type="ECO:0000256" key="1">
    <source>
        <dbReference type="SAM" id="MobiDB-lite"/>
    </source>
</evidence>
<evidence type="ECO:0000313" key="2">
    <source>
        <dbReference type="EMBL" id="KAA8495812.1"/>
    </source>
</evidence>
<feature type="compositionally biased region" description="Polar residues" evidence="1">
    <location>
        <begin position="173"/>
        <end position="193"/>
    </location>
</feature>
<feature type="region of interest" description="Disordered" evidence="1">
    <location>
        <begin position="173"/>
        <end position="209"/>
    </location>
</feature>